<dbReference type="STRING" id="1618671.UY67_C0029G0001"/>
<evidence type="ECO:0000313" key="6">
    <source>
        <dbReference type="Proteomes" id="UP000034273"/>
    </source>
</evidence>
<dbReference type="CDD" id="cd00093">
    <property type="entry name" value="HTH_XRE"/>
    <property type="match status" value="1"/>
</dbReference>
<dbReference type="AlphaFoldDB" id="A0A0G1WWC6"/>
<keyword evidence="1" id="KW-0805">Transcription regulation</keyword>
<dbReference type="GO" id="GO:0003700">
    <property type="term" value="F:DNA-binding transcription factor activity"/>
    <property type="evidence" value="ECO:0007669"/>
    <property type="project" value="TreeGrafter"/>
</dbReference>
<dbReference type="InterPro" id="IPR001387">
    <property type="entry name" value="Cro/C1-type_HTH"/>
</dbReference>
<feature type="domain" description="HTH cro/C1-type" evidence="4">
    <location>
        <begin position="81"/>
        <end position="135"/>
    </location>
</feature>
<dbReference type="PANTHER" id="PTHR46797">
    <property type="entry name" value="HTH-TYPE TRANSCRIPTIONAL REGULATOR"/>
    <property type="match status" value="1"/>
</dbReference>
<dbReference type="GO" id="GO:0003677">
    <property type="term" value="F:DNA binding"/>
    <property type="evidence" value="ECO:0007669"/>
    <property type="project" value="UniProtKB-KW"/>
</dbReference>
<evidence type="ECO:0000259" key="4">
    <source>
        <dbReference type="PROSITE" id="PS50943"/>
    </source>
</evidence>
<gene>
    <name evidence="5" type="ORF">UY67_C0029G0001</name>
</gene>
<proteinExistence type="predicted"/>
<dbReference type="Gene3D" id="1.10.260.40">
    <property type="entry name" value="lambda repressor-like DNA-binding domains"/>
    <property type="match status" value="1"/>
</dbReference>
<dbReference type="Proteomes" id="UP000034273">
    <property type="component" value="Unassembled WGS sequence"/>
</dbReference>
<accession>A0A0G1WWC6</accession>
<organism evidence="5 6">
    <name type="scientific">Candidatus Kaiserbacteria bacterium GW2011_GWA2_52_12</name>
    <dbReference type="NCBI Taxonomy" id="1618671"/>
    <lineage>
        <taxon>Bacteria</taxon>
        <taxon>Candidatus Kaiseribacteriota</taxon>
    </lineage>
</organism>
<evidence type="ECO:0000256" key="1">
    <source>
        <dbReference type="ARBA" id="ARBA00023015"/>
    </source>
</evidence>
<reference evidence="5 6" key="1">
    <citation type="journal article" date="2015" name="Nature">
        <title>rRNA introns, odd ribosomes, and small enigmatic genomes across a large radiation of phyla.</title>
        <authorList>
            <person name="Brown C.T."/>
            <person name="Hug L.A."/>
            <person name="Thomas B.C."/>
            <person name="Sharon I."/>
            <person name="Castelle C.J."/>
            <person name="Singh A."/>
            <person name="Wilkins M.J."/>
            <person name="Williams K.H."/>
            <person name="Banfield J.F."/>
        </authorList>
    </citation>
    <scope>NUCLEOTIDE SEQUENCE [LARGE SCALE GENOMIC DNA]</scope>
</reference>
<feature type="non-terminal residue" evidence="5">
    <location>
        <position position="1"/>
    </location>
</feature>
<dbReference type="SUPFAM" id="SSF47413">
    <property type="entry name" value="lambda repressor-like DNA-binding domains"/>
    <property type="match status" value="1"/>
</dbReference>
<dbReference type="InterPro" id="IPR010982">
    <property type="entry name" value="Lambda_DNA-bd_dom_sf"/>
</dbReference>
<dbReference type="Pfam" id="PF01381">
    <property type="entry name" value="HTH_3"/>
    <property type="match status" value="1"/>
</dbReference>
<dbReference type="GO" id="GO:0005829">
    <property type="term" value="C:cytosol"/>
    <property type="evidence" value="ECO:0007669"/>
    <property type="project" value="TreeGrafter"/>
</dbReference>
<dbReference type="PANTHER" id="PTHR46797:SF23">
    <property type="entry name" value="HTH-TYPE TRANSCRIPTIONAL REGULATOR SUTR"/>
    <property type="match status" value="1"/>
</dbReference>
<keyword evidence="3" id="KW-0804">Transcription</keyword>
<sequence>IAWRPSESRHARSTARPALSPCRSSFLFFLRGGISKKEWAAKARGGFRLYHYSATLPHNATTCYNVDNSMTEISSKLGLNLKRIRIKKKMSQGDIARALEVHRAYVSGIENGKRNPTLATIKKLSDALGVSADELLK</sequence>
<evidence type="ECO:0000256" key="2">
    <source>
        <dbReference type="ARBA" id="ARBA00023125"/>
    </source>
</evidence>
<dbReference type="InterPro" id="IPR050807">
    <property type="entry name" value="TransReg_Diox_bact_type"/>
</dbReference>
<name>A0A0G1WWC6_9BACT</name>
<keyword evidence="2" id="KW-0238">DNA-binding</keyword>
<protein>
    <recommendedName>
        <fullName evidence="4">HTH cro/C1-type domain-containing protein</fullName>
    </recommendedName>
</protein>
<dbReference type="SMART" id="SM00530">
    <property type="entry name" value="HTH_XRE"/>
    <property type="match status" value="1"/>
</dbReference>
<comment type="caution">
    <text evidence="5">The sequence shown here is derived from an EMBL/GenBank/DDBJ whole genome shotgun (WGS) entry which is preliminary data.</text>
</comment>
<dbReference type="PROSITE" id="PS50943">
    <property type="entry name" value="HTH_CROC1"/>
    <property type="match status" value="1"/>
</dbReference>
<evidence type="ECO:0000313" key="5">
    <source>
        <dbReference type="EMBL" id="KKW23041.1"/>
    </source>
</evidence>
<evidence type="ECO:0000256" key="3">
    <source>
        <dbReference type="ARBA" id="ARBA00023163"/>
    </source>
</evidence>
<dbReference type="EMBL" id="LCQW01000029">
    <property type="protein sequence ID" value="KKW23041.1"/>
    <property type="molecule type" value="Genomic_DNA"/>
</dbReference>